<dbReference type="OrthoDB" id="524898at2759"/>
<evidence type="ECO:0000313" key="9">
    <source>
        <dbReference type="EnsemblMetazoa" id="XP_014250661.1"/>
    </source>
</evidence>
<name>A0A8I6RQG0_CIMLE</name>
<dbReference type="PANTHER" id="PTHR16318:SF0">
    <property type="entry name" value="GAMMA-SECRETASE SUBUNIT PEN-2"/>
    <property type="match status" value="1"/>
</dbReference>
<dbReference type="EnsemblMetazoa" id="XM_014395175.2">
    <property type="protein sequence ID" value="XP_014250661.1"/>
    <property type="gene ID" value="LOC106667305"/>
</dbReference>
<dbReference type="Proteomes" id="UP000494040">
    <property type="component" value="Unassembled WGS sequence"/>
</dbReference>
<evidence type="ECO:0000256" key="6">
    <source>
        <dbReference type="ARBA" id="ARBA00022989"/>
    </source>
</evidence>
<comment type="subcellular location">
    <subcellularLocation>
        <location evidence="1">Membrane</location>
        <topology evidence="1">Multi-pass membrane protein</topology>
    </subcellularLocation>
</comment>
<evidence type="ECO:0000313" key="10">
    <source>
        <dbReference type="Proteomes" id="UP000494040"/>
    </source>
</evidence>
<dbReference type="GO" id="GO:0070765">
    <property type="term" value="C:gamma-secretase complex"/>
    <property type="evidence" value="ECO:0007669"/>
    <property type="project" value="TreeGrafter"/>
</dbReference>
<organism evidence="9 10">
    <name type="scientific">Cimex lectularius</name>
    <name type="common">Bed bug</name>
    <name type="synonym">Acanthia lectularia</name>
    <dbReference type="NCBI Taxonomy" id="79782"/>
    <lineage>
        <taxon>Eukaryota</taxon>
        <taxon>Metazoa</taxon>
        <taxon>Ecdysozoa</taxon>
        <taxon>Arthropoda</taxon>
        <taxon>Hexapoda</taxon>
        <taxon>Insecta</taxon>
        <taxon>Pterygota</taxon>
        <taxon>Neoptera</taxon>
        <taxon>Paraneoptera</taxon>
        <taxon>Hemiptera</taxon>
        <taxon>Heteroptera</taxon>
        <taxon>Panheteroptera</taxon>
        <taxon>Cimicomorpha</taxon>
        <taxon>Cimicidae</taxon>
        <taxon>Cimex</taxon>
    </lineage>
</organism>
<evidence type="ECO:0000256" key="1">
    <source>
        <dbReference type="ARBA" id="ARBA00004141"/>
    </source>
</evidence>
<gene>
    <name evidence="9" type="primary">106667305</name>
</gene>
<evidence type="ECO:0000256" key="4">
    <source>
        <dbReference type="ARBA" id="ARBA00022692"/>
    </source>
</evidence>
<reference evidence="9" key="1">
    <citation type="submission" date="2022-01" db="UniProtKB">
        <authorList>
            <consortium name="EnsemblMetazoa"/>
        </authorList>
    </citation>
    <scope>IDENTIFICATION</scope>
</reference>
<dbReference type="PANTHER" id="PTHR16318">
    <property type="entry name" value="GAMMA-SECRETASE SUBUNIT PEN-2"/>
    <property type="match status" value="1"/>
</dbReference>
<dbReference type="GO" id="GO:0007219">
    <property type="term" value="P:Notch signaling pathway"/>
    <property type="evidence" value="ECO:0007669"/>
    <property type="project" value="UniProtKB-KW"/>
</dbReference>
<dbReference type="InterPro" id="IPR019379">
    <property type="entry name" value="Gamma_Secretase_Asp_P_PEN2"/>
</dbReference>
<sequence length="101" mass="11691">MDLKKVKNDEKLSICRFYYRAGFCLLPLVWLVNAAWFFKEGFVKPPYEEQKQIRKYVIHSAIGALIWAVVVATWVTVFQTHRVSWGELGDELSCLIPTGEP</sequence>
<dbReference type="KEGG" id="clec:106667305"/>
<evidence type="ECO:0000256" key="5">
    <source>
        <dbReference type="ARBA" id="ARBA00022976"/>
    </source>
</evidence>
<keyword evidence="4 8" id="KW-0812">Transmembrane</keyword>
<comment type="similarity">
    <text evidence="2">Belongs to the PEN-2 family.</text>
</comment>
<feature type="transmembrane region" description="Helical" evidence="8">
    <location>
        <begin position="21"/>
        <end position="38"/>
    </location>
</feature>
<keyword evidence="6 8" id="KW-1133">Transmembrane helix</keyword>
<evidence type="ECO:0000256" key="8">
    <source>
        <dbReference type="SAM" id="Phobius"/>
    </source>
</evidence>
<dbReference type="OMA" id="KLYLCKW"/>
<keyword evidence="10" id="KW-1185">Reference proteome</keyword>
<protein>
    <recommendedName>
        <fullName evidence="3">Gamma-secretase subunit PEN-2</fullName>
    </recommendedName>
</protein>
<evidence type="ECO:0000256" key="3">
    <source>
        <dbReference type="ARBA" id="ARBA00018306"/>
    </source>
</evidence>
<accession>A0A8I6RQG0</accession>
<evidence type="ECO:0000256" key="2">
    <source>
        <dbReference type="ARBA" id="ARBA00009607"/>
    </source>
</evidence>
<feature type="transmembrane region" description="Helical" evidence="8">
    <location>
        <begin position="58"/>
        <end position="78"/>
    </location>
</feature>
<dbReference type="Pfam" id="PF10251">
    <property type="entry name" value="PEN-2"/>
    <property type="match status" value="1"/>
</dbReference>
<dbReference type="GO" id="GO:0007220">
    <property type="term" value="P:Notch receptor processing"/>
    <property type="evidence" value="ECO:0007669"/>
    <property type="project" value="TreeGrafter"/>
</dbReference>
<evidence type="ECO:0000256" key="7">
    <source>
        <dbReference type="ARBA" id="ARBA00023136"/>
    </source>
</evidence>
<keyword evidence="7 8" id="KW-0472">Membrane</keyword>
<keyword evidence="5" id="KW-0914">Notch signaling pathway</keyword>
<proteinExistence type="inferred from homology"/>
<dbReference type="AlphaFoldDB" id="A0A8I6RQG0"/>